<feature type="transmembrane region" description="Helical" evidence="8">
    <location>
        <begin position="423"/>
        <end position="444"/>
    </location>
</feature>
<keyword evidence="11" id="KW-1185">Reference proteome</keyword>
<dbReference type="SUPFAM" id="SSF48403">
    <property type="entry name" value="Ankyrin repeat"/>
    <property type="match status" value="1"/>
</dbReference>
<evidence type="ECO:0000313" key="11">
    <source>
        <dbReference type="Proteomes" id="UP001497457"/>
    </source>
</evidence>
<keyword evidence="5 7" id="KW-0040">ANK repeat</keyword>
<dbReference type="Pfam" id="PF12796">
    <property type="entry name" value="Ank_2"/>
    <property type="match status" value="1"/>
</dbReference>
<evidence type="ECO:0000256" key="5">
    <source>
        <dbReference type="ARBA" id="ARBA00023043"/>
    </source>
</evidence>
<feature type="transmembrane region" description="Helical" evidence="8">
    <location>
        <begin position="310"/>
        <end position="329"/>
    </location>
</feature>
<feature type="transmembrane region" description="Helical" evidence="8">
    <location>
        <begin position="481"/>
        <end position="505"/>
    </location>
</feature>
<dbReference type="GO" id="GO:0016020">
    <property type="term" value="C:membrane"/>
    <property type="evidence" value="ECO:0007669"/>
    <property type="project" value="UniProtKB-SubCell"/>
</dbReference>
<evidence type="ECO:0000256" key="2">
    <source>
        <dbReference type="ARBA" id="ARBA00022692"/>
    </source>
</evidence>
<comment type="subcellular location">
    <subcellularLocation>
        <location evidence="1">Membrane</location>
        <topology evidence="1">Multi-pass membrane protein</topology>
    </subcellularLocation>
</comment>
<evidence type="ECO:0000259" key="9">
    <source>
        <dbReference type="Pfam" id="PF13962"/>
    </source>
</evidence>
<dbReference type="PANTHER" id="PTHR24186">
    <property type="entry name" value="PROTEIN PHOSPHATASE 1 REGULATORY SUBUNIT"/>
    <property type="match status" value="1"/>
</dbReference>
<evidence type="ECO:0000256" key="3">
    <source>
        <dbReference type="ARBA" id="ARBA00022737"/>
    </source>
</evidence>
<feature type="transmembrane region" description="Helical" evidence="8">
    <location>
        <begin position="350"/>
        <end position="375"/>
    </location>
</feature>
<dbReference type="Proteomes" id="UP001497457">
    <property type="component" value="Chromosome 7b"/>
</dbReference>
<keyword evidence="3" id="KW-0677">Repeat</keyword>
<keyword evidence="4 8" id="KW-1133">Transmembrane helix</keyword>
<dbReference type="PROSITE" id="PS50297">
    <property type="entry name" value="ANK_REP_REGION"/>
    <property type="match status" value="1"/>
</dbReference>
<evidence type="ECO:0000256" key="6">
    <source>
        <dbReference type="ARBA" id="ARBA00023136"/>
    </source>
</evidence>
<feature type="repeat" description="ANK" evidence="7">
    <location>
        <begin position="76"/>
        <end position="108"/>
    </location>
</feature>
<name>A0ABC9FWB7_9POAL</name>
<evidence type="ECO:0000256" key="7">
    <source>
        <dbReference type="PROSITE-ProRule" id="PRU00023"/>
    </source>
</evidence>
<gene>
    <name evidence="10" type="ORF">URODEC1_LOCUS109838</name>
</gene>
<keyword evidence="6 8" id="KW-0472">Membrane</keyword>
<accession>A0ABC9FWB7</accession>
<dbReference type="Pfam" id="PF13962">
    <property type="entry name" value="PGG"/>
    <property type="match status" value="1"/>
</dbReference>
<dbReference type="SMART" id="SM00248">
    <property type="entry name" value="ANK"/>
    <property type="match status" value="4"/>
</dbReference>
<sequence>MAEALAAPVEFGPEKMTLSTELLKALTAGDVVRLEQLMSGEGRPQADGHVAINVVNGGVASPPRAGASCLLGVTCNGNTALHLAASRGHAKLSELLCEKAPSLVATRNRGLDTPLHCAAKAGHREVVACLLSAMRSGGEETVAALRARNCLGATALYEAVRYRHAGLVDLLMTEAPELSSFTTEDGFSPLYLAASIDSLEMVKAIVRPALDGTPSPASYSGPEGRTALHAATVATRGITNKDGHTARDLALRGLVPGRLYYPMDPLWIVHHFLHWSGASVAADPPVLVDNVVPTDSEEETSNEDFYDTKGGTIGSVLIATVAFAAAFTVPGGFIADDRPSAGTAILAKRFAFRVFVVSDTMAFVCSVVATSFLIFGGTREIPRNRRLMYSSMAPGWVSMGAVSMITAFAFGFDLVLGKANRGLIVFVYLACLFTVACSSSVWVATDLVGLVMAVQRRTGWRGLFNIHRRPWNLMHSPVAMYLHWPLLLLLIAATFVVAIALNIALPNY</sequence>
<proteinExistence type="predicted"/>
<dbReference type="PROSITE" id="PS50088">
    <property type="entry name" value="ANK_REPEAT"/>
    <property type="match status" value="1"/>
</dbReference>
<dbReference type="InterPro" id="IPR026961">
    <property type="entry name" value="PGG_dom"/>
</dbReference>
<organism evidence="10 11">
    <name type="scientific">Urochloa decumbens</name>
    <dbReference type="NCBI Taxonomy" id="240449"/>
    <lineage>
        <taxon>Eukaryota</taxon>
        <taxon>Viridiplantae</taxon>
        <taxon>Streptophyta</taxon>
        <taxon>Embryophyta</taxon>
        <taxon>Tracheophyta</taxon>
        <taxon>Spermatophyta</taxon>
        <taxon>Magnoliopsida</taxon>
        <taxon>Liliopsida</taxon>
        <taxon>Poales</taxon>
        <taxon>Poaceae</taxon>
        <taxon>PACMAD clade</taxon>
        <taxon>Panicoideae</taxon>
        <taxon>Panicodae</taxon>
        <taxon>Paniceae</taxon>
        <taxon>Melinidinae</taxon>
        <taxon>Urochloa</taxon>
    </lineage>
</organism>
<dbReference type="Gene3D" id="1.25.40.20">
    <property type="entry name" value="Ankyrin repeat-containing domain"/>
    <property type="match status" value="2"/>
</dbReference>
<evidence type="ECO:0000256" key="8">
    <source>
        <dbReference type="SAM" id="Phobius"/>
    </source>
</evidence>
<evidence type="ECO:0000313" key="10">
    <source>
        <dbReference type="EMBL" id="CAL5083281.1"/>
    </source>
</evidence>
<dbReference type="InterPro" id="IPR002110">
    <property type="entry name" value="Ankyrin_rpt"/>
</dbReference>
<reference evidence="10" key="1">
    <citation type="submission" date="2024-10" db="EMBL/GenBank/DDBJ databases">
        <authorList>
            <person name="Ryan C."/>
        </authorList>
    </citation>
    <scope>NUCLEOTIDE SEQUENCE [LARGE SCALE GENOMIC DNA]</scope>
</reference>
<dbReference type="InterPro" id="IPR036770">
    <property type="entry name" value="Ankyrin_rpt-contain_sf"/>
</dbReference>
<dbReference type="PANTHER" id="PTHR24186:SF50">
    <property type="entry name" value="ANKYRIN REPEAT-CONTAINING PROTEIN ITN1-LIKE ISOFORM X1"/>
    <property type="match status" value="1"/>
</dbReference>
<evidence type="ECO:0000256" key="1">
    <source>
        <dbReference type="ARBA" id="ARBA00004141"/>
    </source>
</evidence>
<protein>
    <recommendedName>
        <fullName evidence="9">PGG domain-containing protein</fullName>
    </recommendedName>
</protein>
<dbReference type="EMBL" id="OZ075117">
    <property type="protein sequence ID" value="CAL5083281.1"/>
    <property type="molecule type" value="Genomic_DNA"/>
</dbReference>
<evidence type="ECO:0000256" key="4">
    <source>
        <dbReference type="ARBA" id="ARBA00022989"/>
    </source>
</evidence>
<feature type="transmembrane region" description="Helical" evidence="8">
    <location>
        <begin position="395"/>
        <end position="416"/>
    </location>
</feature>
<feature type="domain" description="PGG" evidence="9">
    <location>
        <begin position="312"/>
        <end position="412"/>
    </location>
</feature>
<dbReference type="AlphaFoldDB" id="A0ABC9FWB7"/>
<keyword evidence="2 8" id="KW-0812">Transmembrane</keyword>